<evidence type="ECO:0000256" key="1">
    <source>
        <dbReference type="ARBA" id="ARBA00022679"/>
    </source>
</evidence>
<dbReference type="InterPro" id="IPR000182">
    <property type="entry name" value="GNAT_dom"/>
</dbReference>
<keyword evidence="2" id="KW-0012">Acyltransferase</keyword>
<reference evidence="4 5" key="1">
    <citation type="submission" date="2023-07" db="EMBL/GenBank/DDBJ databases">
        <title>Sorghum-associated microbial communities from plants grown in Nebraska, USA.</title>
        <authorList>
            <person name="Schachtman D."/>
        </authorList>
    </citation>
    <scope>NUCLEOTIDE SEQUENCE [LARGE SCALE GENOMIC DNA]</scope>
    <source>
        <strain evidence="4 5">BE310</strain>
    </source>
</reference>
<proteinExistence type="predicted"/>
<dbReference type="InterPro" id="IPR016181">
    <property type="entry name" value="Acyl_CoA_acyltransferase"/>
</dbReference>
<dbReference type="PANTHER" id="PTHR43877">
    <property type="entry name" value="AMINOALKYLPHOSPHONATE N-ACETYLTRANSFERASE-RELATED-RELATED"/>
    <property type="match status" value="1"/>
</dbReference>
<dbReference type="SUPFAM" id="SSF55729">
    <property type="entry name" value="Acyl-CoA N-acyltransferases (Nat)"/>
    <property type="match status" value="1"/>
</dbReference>
<dbReference type="Proteomes" id="UP001180536">
    <property type="component" value="Unassembled WGS sequence"/>
</dbReference>
<keyword evidence="5" id="KW-1185">Reference proteome</keyword>
<dbReference type="InterPro" id="IPR050832">
    <property type="entry name" value="Bact_Acetyltransf"/>
</dbReference>
<comment type="caution">
    <text evidence="4">The sequence shown here is derived from an EMBL/GenBank/DDBJ whole genome shotgun (WGS) entry which is preliminary data.</text>
</comment>
<evidence type="ECO:0000256" key="2">
    <source>
        <dbReference type="ARBA" id="ARBA00023315"/>
    </source>
</evidence>
<dbReference type="Gene3D" id="3.40.630.30">
    <property type="match status" value="1"/>
</dbReference>
<accession>A0ABU1Z8Q0</accession>
<evidence type="ECO:0000313" key="4">
    <source>
        <dbReference type="EMBL" id="MDR7296987.1"/>
    </source>
</evidence>
<evidence type="ECO:0000313" key="5">
    <source>
        <dbReference type="Proteomes" id="UP001180536"/>
    </source>
</evidence>
<evidence type="ECO:0000259" key="3">
    <source>
        <dbReference type="PROSITE" id="PS51186"/>
    </source>
</evidence>
<dbReference type="Pfam" id="PF00583">
    <property type="entry name" value="Acetyltransf_1"/>
    <property type="match status" value="1"/>
</dbReference>
<dbReference type="EMBL" id="JAVDXQ010000003">
    <property type="protein sequence ID" value="MDR7296987.1"/>
    <property type="molecule type" value="Genomic_DNA"/>
</dbReference>
<organism evidence="4 5">
    <name type="scientific">Pelomonas aquatica</name>
    <dbReference type="NCBI Taxonomy" id="431058"/>
    <lineage>
        <taxon>Bacteria</taxon>
        <taxon>Pseudomonadati</taxon>
        <taxon>Pseudomonadota</taxon>
        <taxon>Betaproteobacteria</taxon>
        <taxon>Burkholderiales</taxon>
        <taxon>Sphaerotilaceae</taxon>
        <taxon>Roseateles</taxon>
    </lineage>
</organism>
<keyword evidence="1" id="KW-0808">Transferase</keyword>
<sequence length="176" mass="18837">MTPDLTLRAATPDDAATISALAIQVFLDTYADDGVRPDLAREALREYAVDAFDARLREPQRRFVLAERGTGLLGFAEVHLAAQPAPAGGLIGAELIRLYVQPVAQGSGLGRRLIRAAEALASEAGLGALWLTAWDGNRRALGFYAREGYADIGATSYSFEGNSYGNRVLARELTPS</sequence>
<dbReference type="PROSITE" id="PS51186">
    <property type="entry name" value="GNAT"/>
    <property type="match status" value="1"/>
</dbReference>
<feature type="domain" description="N-acetyltransferase" evidence="3">
    <location>
        <begin position="5"/>
        <end position="174"/>
    </location>
</feature>
<protein>
    <submittedName>
        <fullName evidence="4">GNAT superfamily N-acetyltransferase</fullName>
    </submittedName>
</protein>
<gene>
    <name evidence="4" type="ORF">J2X16_002334</name>
</gene>
<name>A0ABU1Z8Q0_9BURK</name>
<dbReference type="PANTHER" id="PTHR43877:SF1">
    <property type="entry name" value="ACETYLTRANSFERASE"/>
    <property type="match status" value="1"/>
</dbReference>
<dbReference type="CDD" id="cd04301">
    <property type="entry name" value="NAT_SF"/>
    <property type="match status" value="1"/>
</dbReference>
<dbReference type="RefSeq" id="WP_310344695.1">
    <property type="nucleotide sequence ID" value="NZ_JAVDXQ010000003.1"/>
</dbReference>